<dbReference type="Proteomes" id="UP000505242">
    <property type="component" value="Genome"/>
</dbReference>
<reference evidence="1 2" key="1">
    <citation type="submission" date="2015-11" db="EMBL/GenBank/DDBJ databases">
        <title>Genomes of Abundant and Widespread Viruses from the Deep Ocean.</title>
        <authorList>
            <person name="Mizuno C.M."/>
            <person name="Ghai R."/>
            <person name="Saghai A."/>
            <person name="Lopez-Garcia P."/>
            <person name="Rodriguez-Valera F."/>
        </authorList>
    </citation>
    <scope>NUCLEOTIDE SEQUENCE [LARGE SCALE GENOMIC DNA]</scope>
</reference>
<keyword evidence="2" id="KW-1185">Reference proteome</keyword>
<name>A0A1B1IW52_9CAUD</name>
<dbReference type="GeneID" id="55002054"/>
<dbReference type="RefSeq" id="YP_009811031.1">
    <property type="nucleotide sequence ID" value="NC_048050.1"/>
</dbReference>
<proteinExistence type="predicted"/>
<evidence type="ECO:0000313" key="1">
    <source>
        <dbReference type="EMBL" id="ANS05517.1"/>
    </source>
</evidence>
<accession>A0A1B1IW52</accession>
<organism evidence="1 2">
    <name type="scientific">uncultured phage_Deep1-GF2-KM23-C739</name>
    <dbReference type="NCBI Taxonomy" id="2740798"/>
    <lineage>
        <taxon>Viruses</taxon>
        <taxon>Duplodnaviria</taxon>
        <taxon>Heunggongvirae</taxon>
        <taxon>Uroviricota</taxon>
        <taxon>Caudoviricetes</taxon>
        <taxon>Autographivirales</taxon>
        <taxon>Chosvirus</taxon>
        <taxon>Chosvirus KM23C739</taxon>
    </lineage>
</organism>
<dbReference type="KEGG" id="vg:55002054"/>
<sequence length="116" mass="12101">MANTFKIKSNDAMPTSAGTFQTLYTVQASTTTVVLGLILCNVHSSAVTASVKMSSNTVDTETNVDTLVVKDVSIPAGSSLEVLSGSKLVLQTTDLLKIDCSVSAKIDATLSIMEIT</sequence>
<evidence type="ECO:0000313" key="2">
    <source>
        <dbReference type="Proteomes" id="UP000505242"/>
    </source>
</evidence>
<dbReference type="EMBL" id="KT997847">
    <property type="protein sequence ID" value="ANS05517.1"/>
    <property type="molecule type" value="Genomic_DNA"/>
</dbReference>
<protein>
    <submittedName>
        <fullName evidence="1">Virion structural protein</fullName>
    </submittedName>
</protein>